<evidence type="ECO:0000256" key="2">
    <source>
        <dbReference type="ARBA" id="ARBA00023239"/>
    </source>
</evidence>
<dbReference type="InterPro" id="IPR051466">
    <property type="entry name" value="D-amino_acid_metab_enzyme"/>
</dbReference>
<reference evidence="4 5" key="1">
    <citation type="submission" date="2018-10" db="EMBL/GenBank/DDBJ databases">
        <title>Sequencing the genomes of 1000 actinobacteria strains.</title>
        <authorList>
            <person name="Klenk H.-P."/>
        </authorList>
    </citation>
    <scope>NUCLEOTIDE SEQUENCE [LARGE SCALE GENOMIC DNA]</scope>
    <source>
        <strain evidence="4 5">DSM 44343</strain>
    </source>
</reference>
<dbReference type="Pfam" id="PF14031">
    <property type="entry name" value="D-ser_dehydrat"/>
    <property type="match status" value="1"/>
</dbReference>
<dbReference type="EMBL" id="RBKV01000001">
    <property type="protein sequence ID" value="RKR96172.1"/>
    <property type="molecule type" value="Genomic_DNA"/>
</dbReference>
<evidence type="ECO:0000256" key="1">
    <source>
        <dbReference type="ARBA" id="ARBA00005323"/>
    </source>
</evidence>
<name>A0A495K700_WILMA</name>
<dbReference type="Gene3D" id="3.20.20.10">
    <property type="entry name" value="Alanine racemase"/>
    <property type="match status" value="1"/>
</dbReference>
<dbReference type="SUPFAM" id="SSF51419">
    <property type="entry name" value="PLP-binding barrel"/>
    <property type="match status" value="1"/>
</dbReference>
<dbReference type="PANTHER" id="PTHR28004:SF2">
    <property type="entry name" value="D-SERINE DEHYDRATASE"/>
    <property type="match status" value="1"/>
</dbReference>
<evidence type="ECO:0000259" key="3">
    <source>
        <dbReference type="SMART" id="SM01119"/>
    </source>
</evidence>
<protein>
    <submittedName>
        <fullName evidence="4">D-serine deaminase-like pyridoxal phosphate-dependent protein</fullName>
    </submittedName>
</protein>
<dbReference type="SMART" id="SM01119">
    <property type="entry name" value="D-ser_dehydrat"/>
    <property type="match status" value="1"/>
</dbReference>
<dbReference type="Gene3D" id="2.40.37.20">
    <property type="entry name" value="D-serine dehydratase-like domain"/>
    <property type="match status" value="1"/>
</dbReference>
<dbReference type="InterPro" id="IPR042208">
    <property type="entry name" value="D-ser_dehydrat-like_sf"/>
</dbReference>
<dbReference type="InterPro" id="IPR029066">
    <property type="entry name" value="PLP-binding_barrel"/>
</dbReference>
<dbReference type="AlphaFoldDB" id="A0A495K700"/>
<gene>
    <name evidence="4" type="ORF">DFJ75_3011</name>
</gene>
<dbReference type="InterPro" id="IPR001608">
    <property type="entry name" value="Ala_racemase_N"/>
</dbReference>
<dbReference type="GO" id="GO:0008721">
    <property type="term" value="F:D-serine ammonia-lyase activity"/>
    <property type="evidence" value="ECO:0007669"/>
    <property type="project" value="TreeGrafter"/>
</dbReference>
<evidence type="ECO:0000313" key="5">
    <source>
        <dbReference type="Proteomes" id="UP000274762"/>
    </source>
</evidence>
<proteinExistence type="inferred from homology"/>
<dbReference type="Proteomes" id="UP000274762">
    <property type="component" value="Unassembled WGS sequence"/>
</dbReference>
<dbReference type="InterPro" id="IPR026956">
    <property type="entry name" value="D-ser_dehydrat-like_dom"/>
</dbReference>
<comment type="similarity">
    <text evidence="1">Belongs to the DSD1 family.</text>
</comment>
<dbReference type="GO" id="GO:0036088">
    <property type="term" value="P:D-serine catabolic process"/>
    <property type="evidence" value="ECO:0007669"/>
    <property type="project" value="TreeGrafter"/>
</dbReference>
<evidence type="ECO:0000313" key="4">
    <source>
        <dbReference type="EMBL" id="RKR96172.1"/>
    </source>
</evidence>
<feature type="domain" description="D-serine dehydratase-like" evidence="3">
    <location>
        <begin position="261"/>
        <end position="353"/>
    </location>
</feature>
<sequence length="370" mass="38436">MTHTDSVDSGPDNRVLTATAALDTPFLAVDDVVLDANLARMSEFAAGSGLALRPHAKTHKSTELAHRQIAHGAVGLTVATIGEAEVFAAAGITDLFIAYPLWVTESKAQRLRRVMDQAEVLLTVDSAAGAGQLAQHLPGARVLVEIDSGHHRTGVHPQRAGDVGHRAVAAGLKVLGAFTFPGHSYQPGRPAGVARQESGALAMAAQSLRNGGIDPVIRSGGSTPSASEADPSVLTEIRPGVYVFGDAQQVELGICTFAQVALTAVTTVVHREAGKVVLDCGSKVLGADQPAWVSGGGRLPTYPDARVIALSEHHATVDFANSKSRPEVGDRVQVAPNHVCAAVNLANELMVVDLAGEVTPWRVSARGANS</sequence>
<dbReference type="Pfam" id="PF01168">
    <property type="entry name" value="Ala_racemase_N"/>
    <property type="match status" value="1"/>
</dbReference>
<organism evidence="4 5">
    <name type="scientific">Williamsia marianensis</name>
    <dbReference type="NCBI Taxonomy" id="85044"/>
    <lineage>
        <taxon>Bacteria</taxon>
        <taxon>Bacillati</taxon>
        <taxon>Actinomycetota</taxon>
        <taxon>Actinomycetes</taxon>
        <taxon>Mycobacteriales</taxon>
        <taxon>Nocardiaceae</taxon>
        <taxon>Williamsia</taxon>
    </lineage>
</organism>
<accession>A0A495K700</accession>
<comment type="caution">
    <text evidence="4">The sequence shown here is derived from an EMBL/GenBank/DDBJ whole genome shotgun (WGS) entry which is preliminary data.</text>
</comment>
<dbReference type="PANTHER" id="PTHR28004">
    <property type="entry name" value="ZGC:162816-RELATED"/>
    <property type="match status" value="1"/>
</dbReference>
<keyword evidence="2" id="KW-0456">Lyase</keyword>